<gene>
    <name evidence="2" type="ORF">VJJ49_00040</name>
</gene>
<dbReference type="RefSeq" id="WP_323978514.1">
    <property type="nucleotide sequence ID" value="NZ_JAYKBV010000001.1"/>
</dbReference>
<proteinExistence type="predicted"/>
<sequence>MKARILMVVASLLLLLLFIFPIWSIKLDAPQYPEGIKMYIWINDINGKSSFSAQEDELSIHTIENVNLLNHYIGMKHIHAENFWEFKYFPWIIGGLLVLGLLFAFAGKRILYFVWAAIMGVAGVLGMYDFYKWEYDYGHNLSDTAQIKIPGMAYQPPFLGGKELLNFYAESYPAWGTYAMVLAAVLALVAFFVAKCDKCRKCNKCEA</sequence>
<reference evidence="2 3" key="1">
    <citation type="submission" date="2023-12" db="EMBL/GenBank/DDBJ databases">
        <title>Genomic sequences of Capnocytophaga and Parvimonas strains.</title>
        <authorList>
            <person name="Watt R.M."/>
            <person name="Wang M."/>
            <person name="Yang T."/>
            <person name="Tong W.M."/>
        </authorList>
    </citation>
    <scope>NUCLEOTIDE SEQUENCE [LARGE SCALE GENOMIC DNA]</scope>
    <source>
        <strain evidence="2 3">CCUG 13156</strain>
    </source>
</reference>
<evidence type="ECO:0000313" key="3">
    <source>
        <dbReference type="Proteomes" id="UP001324270"/>
    </source>
</evidence>
<comment type="caution">
    <text evidence="2">The sequence shown here is derived from an EMBL/GenBank/DDBJ whole genome shotgun (WGS) entry which is preliminary data.</text>
</comment>
<organism evidence="2 3">
    <name type="scientific">Capnocytophaga gingivalis</name>
    <dbReference type="NCBI Taxonomy" id="1017"/>
    <lineage>
        <taxon>Bacteria</taxon>
        <taxon>Pseudomonadati</taxon>
        <taxon>Bacteroidota</taxon>
        <taxon>Flavobacteriia</taxon>
        <taxon>Flavobacteriales</taxon>
        <taxon>Flavobacteriaceae</taxon>
        <taxon>Capnocytophaga</taxon>
    </lineage>
</organism>
<evidence type="ECO:0000313" key="2">
    <source>
        <dbReference type="EMBL" id="MEB3039086.1"/>
    </source>
</evidence>
<feature type="transmembrane region" description="Helical" evidence="1">
    <location>
        <begin position="175"/>
        <end position="194"/>
    </location>
</feature>
<dbReference type="Proteomes" id="UP001324270">
    <property type="component" value="Unassembled WGS sequence"/>
</dbReference>
<evidence type="ECO:0000256" key="1">
    <source>
        <dbReference type="SAM" id="Phobius"/>
    </source>
</evidence>
<keyword evidence="1" id="KW-0812">Transmembrane</keyword>
<dbReference type="EMBL" id="JAYKBV010000001">
    <property type="protein sequence ID" value="MEB3039086.1"/>
    <property type="molecule type" value="Genomic_DNA"/>
</dbReference>
<protein>
    <recommendedName>
        <fullName evidence="4">Copper chaperone NosL</fullName>
    </recommendedName>
</protein>
<feature type="transmembrane region" description="Helical" evidence="1">
    <location>
        <begin position="112"/>
        <end position="131"/>
    </location>
</feature>
<keyword evidence="1" id="KW-1133">Transmembrane helix</keyword>
<accession>A0ABU5Y5G2</accession>
<feature type="transmembrane region" description="Helical" evidence="1">
    <location>
        <begin position="88"/>
        <end position="105"/>
    </location>
</feature>
<keyword evidence="1" id="KW-0472">Membrane</keyword>
<keyword evidence="3" id="KW-1185">Reference proteome</keyword>
<evidence type="ECO:0008006" key="4">
    <source>
        <dbReference type="Google" id="ProtNLM"/>
    </source>
</evidence>
<name>A0ABU5Y5G2_9FLAO</name>